<dbReference type="PANTHER" id="PTHR12126:SF11">
    <property type="entry name" value="NADH DEHYDROGENASE [UBIQUINONE] 1 ALPHA SUBCOMPLEX SUBUNIT 9, MITOCHONDRIAL"/>
    <property type="match status" value="1"/>
</dbReference>
<evidence type="ECO:0000256" key="1">
    <source>
        <dbReference type="SAM" id="MobiDB-lite"/>
    </source>
</evidence>
<keyword evidence="4" id="KW-1185">Reference proteome</keyword>
<feature type="compositionally biased region" description="Basic and acidic residues" evidence="1">
    <location>
        <begin position="1"/>
        <end position="12"/>
    </location>
</feature>
<evidence type="ECO:0000259" key="2">
    <source>
        <dbReference type="Pfam" id="PF13460"/>
    </source>
</evidence>
<dbReference type="CDD" id="cd05271">
    <property type="entry name" value="NDUFA9_like_SDR_a"/>
    <property type="match status" value="1"/>
</dbReference>
<dbReference type="AlphaFoldDB" id="A0A1H0LT65"/>
<dbReference type="EMBL" id="FQZZ01000003">
    <property type="protein sequence ID" value="SHK03495.1"/>
    <property type="molecule type" value="Genomic_DNA"/>
</dbReference>
<evidence type="ECO:0000313" key="3">
    <source>
        <dbReference type="EMBL" id="SHK03495.1"/>
    </source>
</evidence>
<evidence type="ECO:0000313" key="4">
    <source>
        <dbReference type="Proteomes" id="UP000324252"/>
    </source>
</evidence>
<dbReference type="InterPro" id="IPR016040">
    <property type="entry name" value="NAD(P)-bd_dom"/>
</dbReference>
<dbReference type="Gene3D" id="3.40.50.720">
    <property type="entry name" value="NAD(P)-binding Rossmann-like Domain"/>
    <property type="match status" value="1"/>
</dbReference>
<dbReference type="PANTHER" id="PTHR12126">
    <property type="entry name" value="NADH-UBIQUINONE OXIDOREDUCTASE 39 KDA SUBUNIT-RELATED"/>
    <property type="match status" value="1"/>
</dbReference>
<proteinExistence type="predicted"/>
<sequence length="331" mass="35343">MSATSEDGRNARGGDAGRPPIAPREAGSGSKDGPRTPDLYTVFGGTGFLGRRIVRHLLRDGRRVRIVARHAQHATQAGEAGAEVLCADITNAEDVARAVKGSEVVVNAVSLYTETAAVSFDDIHVAGAGRVAAHCTETGVRRLVHISGIGSDPEAGDAYVRARGRGEAVVREACPDAVIARPAVMFAQGEALVGTILRLLRRMPIYPLFGDGETRLQPAHVGDVSRAVANALQVEDAQPVYDLGGPQVYTYRDLVQAIARSAGLRAHLLPVPFPLWYAMALGAERLPGAPLTRHQVALMERDNIADKDGMRALQVTPRRLEPIVQEIVQGR</sequence>
<dbReference type="InterPro" id="IPR036291">
    <property type="entry name" value="NAD(P)-bd_dom_sf"/>
</dbReference>
<name>A0A1H0LT65_9RHOB</name>
<reference evidence="3 4" key="1">
    <citation type="submission" date="2016-11" db="EMBL/GenBank/DDBJ databases">
        <authorList>
            <person name="Varghese N."/>
            <person name="Submissions S."/>
        </authorList>
    </citation>
    <scope>NUCLEOTIDE SEQUENCE [LARGE SCALE GENOMIC DNA]</scope>
    <source>
        <strain evidence="3 4">DSM 29620</strain>
    </source>
</reference>
<gene>
    <name evidence="3" type="ORF">SAMN05444142_10327</name>
</gene>
<organism evidence="3 4">
    <name type="scientific">Lutimaribacter pacificus</name>
    <dbReference type="NCBI Taxonomy" id="391948"/>
    <lineage>
        <taxon>Bacteria</taxon>
        <taxon>Pseudomonadati</taxon>
        <taxon>Pseudomonadota</taxon>
        <taxon>Alphaproteobacteria</taxon>
        <taxon>Rhodobacterales</taxon>
        <taxon>Roseobacteraceae</taxon>
        <taxon>Lutimaribacter</taxon>
    </lineage>
</organism>
<dbReference type="Pfam" id="PF13460">
    <property type="entry name" value="NAD_binding_10"/>
    <property type="match status" value="1"/>
</dbReference>
<dbReference type="SUPFAM" id="SSF51735">
    <property type="entry name" value="NAD(P)-binding Rossmann-fold domains"/>
    <property type="match status" value="1"/>
</dbReference>
<feature type="domain" description="NAD(P)-binding" evidence="2">
    <location>
        <begin position="44"/>
        <end position="184"/>
    </location>
</feature>
<dbReference type="Proteomes" id="UP000324252">
    <property type="component" value="Unassembled WGS sequence"/>
</dbReference>
<accession>A0A1H0LT65</accession>
<feature type="region of interest" description="Disordered" evidence="1">
    <location>
        <begin position="1"/>
        <end position="37"/>
    </location>
</feature>
<dbReference type="InterPro" id="IPR051207">
    <property type="entry name" value="ComplexI_NDUFA9_subunit"/>
</dbReference>
<protein>
    <submittedName>
        <fullName evidence="3">NADH dehydrogenase</fullName>
    </submittedName>
</protein>
<dbReference type="OrthoDB" id="9776313at2"/>
<dbReference type="GO" id="GO:0044877">
    <property type="term" value="F:protein-containing complex binding"/>
    <property type="evidence" value="ECO:0007669"/>
    <property type="project" value="TreeGrafter"/>
</dbReference>